<evidence type="ECO:0000256" key="5">
    <source>
        <dbReference type="ARBA" id="ARBA00022825"/>
    </source>
</evidence>
<dbReference type="GO" id="GO:0006508">
    <property type="term" value="P:proteolysis"/>
    <property type="evidence" value="ECO:0007669"/>
    <property type="project" value="UniProtKB-KW"/>
</dbReference>
<dbReference type="Proteomes" id="UP000095751">
    <property type="component" value="Unassembled WGS sequence"/>
</dbReference>
<accession>A0A1E7F8A8</accession>
<dbReference type="InterPro" id="IPR036852">
    <property type="entry name" value="Peptidase_S8/S53_dom_sf"/>
</dbReference>
<evidence type="ECO:0000256" key="7">
    <source>
        <dbReference type="ARBA" id="ARBA00023619"/>
    </source>
</evidence>
<comment type="catalytic activity">
    <reaction evidence="6">
        <text>Hydrolysis of proteins with broad specificity for peptide bonds, and a preference for a large uncharged residue in P1. Hydrolyzes peptide amides.</text>
        <dbReference type="EC" id="3.4.21.62"/>
    </reaction>
</comment>
<reference evidence="10 11" key="1">
    <citation type="submission" date="2016-09" db="EMBL/GenBank/DDBJ databases">
        <title>Extensive genetic diversity and differential bi-allelic expression allows diatom success in the polar Southern Ocean.</title>
        <authorList>
            <consortium name="DOE Joint Genome Institute"/>
            <person name="Mock T."/>
            <person name="Otillar R.P."/>
            <person name="Strauss J."/>
            <person name="Dupont C."/>
            <person name="Frickenhaus S."/>
            <person name="Maumus F."/>
            <person name="Mcmullan M."/>
            <person name="Sanges R."/>
            <person name="Schmutz J."/>
            <person name="Toseland A."/>
            <person name="Valas R."/>
            <person name="Veluchamy A."/>
            <person name="Ward B.J."/>
            <person name="Allen A."/>
            <person name="Barry K."/>
            <person name="Falciatore A."/>
            <person name="Ferrante M."/>
            <person name="Fortunato A.E."/>
            <person name="Gloeckner G."/>
            <person name="Gruber A."/>
            <person name="Hipkin R."/>
            <person name="Janech M."/>
            <person name="Kroth P."/>
            <person name="Leese F."/>
            <person name="Lindquist E."/>
            <person name="Lyon B.R."/>
            <person name="Martin J."/>
            <person name="Mayer C."/>
            <person name="Parker M."/>
            <person name="Quesneville H."/>
            <person name="Raymond J."/>
            <person name="Uhlig C."/>
            <person name="Valentin K.U."/>
            <person name="Worden A.Z."/>
            <person name="Armbrust E.V."/>
            <person name="Bowler C."/>
            <person name="Green B."/>
            <person name="Moulton V."/>
            <person name="Van Oosterhout C."/>
            <person name="Grigoriev I."/>
        </authorList>
    </citation>
    <scope>NUCLEOTIDE SEQUENCE [LARGE SCALE GENOMIC DNA]</scope>
    <source>
        <strain evidence="10 11">CCMP1102</strain>
    </source>
</reference>
<keyword evidence="3" id="KW-0479">Metal-binding</keyword>
<dbReference type="PANTHER" id="PTHR43806">
    <property type="entry name" value="PEPTIDASE S8"/>
    <property type="match status" value="1"/>
</dbReference>
<dbReference type="GO" id="GO:0005615">
    <property type="term" value="C:extracellular space"/>
    <property type="evidence" value="ECO:0007669"/>
    <property type="project" value="TreeGrafter"/>
</dbReference>
<evidence type="ECO:0000256" key="8">
    <source>
        <dbReference type="PROSITE-ProRule" id="PRU01240"/>
    </source>
</evidence>
<dbReference type="PROSITE" id="PS00138">
    <property type="entry name" value="SUBTILASE_SER"/>
    <property type="match status" value="1"/>
</dbReference>
<evidence type="ECO:0000259" key="9">
    <source>
        <dbReference type="Pfam" id="PF00082"/>
    </source>
</evidence>
<dbReference type="InterPro" id="IPR022398">
    <property type="entry name" value="Peptidase_S8_His-AS"/>
</dbReference>
<organism evidence="10 11">
    <name type="scientific">Fragilariopsis cylindrus CCMP1102</name>
    <dbReference type="NCBI Taxonomy" id="635003"/>
    <lineage>
        <taxon>Eukaryota</taxon>
        <taxon>Sar</taxon>
        <taxon>Stramenopiles</taxon>
        <taxon>Ochrophyta</taxon>
        <taxon>Bacillariophyta</taxon>
        <taxon>Bacillariophyceae</taxon>
        <taxon>Bacillariophycidae</taxon>
        <taxon>Bacillariales</taxon>
        <taxon>Bacillariaceae</taxon>
        <taxon>Fragilariopsis</taxon>
    </lineage>
</organism>
<dbReference type="InterPro" id="IPR050131">
    <property type="entry name" value="Peptidase_S8_subtilisin-like"/>
</dbReference>
<evidence type="ECO:0000256" key="4">
    <source>
        <dbReference type="ARBA" id="ARBA00022801"/>
    </source>
</evidence>
<dbReference type="InterPro" id="IPR034202">
    <property type="entry name" value="Subtilisin_Carlsberg-like"/>
</dbReference>
<dbReference type="GO" id="GO:0004252">
    <property type="term" value="F:serine-type endopeptidase activity"/>
    <property type="evidence" value="ECO:0007669"/>
    <property type="project" value="UniProtKB-UniRule"/>
</dbReference>
<dbReference type="OrthoDB" id="43334at2759"/>
<keyword evidence="11" id="KW-1185">Reference proteome</keyword>
<dbReference type="KEGG" id="fcy:FRACYDRAFT_209345"/>
<feature type="domain" description="Peptidase S8/S53" evidence="9">
    <location>
        <begin position="16"/>
        <end position="266"/>
    </location>
</feature>
<dbReference type="Pfam" id="PF00082">
    <property type="entry name" value="Peptidase_S8"/>
    <property type="match status" value="1"/>
</dbReference>
<dbReference type="PROSITE" id="PS51892">
    <property type="entry name" value="SUBTILASE"/>
    <property type="match status" value="1"/>
</dbReference>
<dbReference type="SUPFAM" id="SSF52743">
    <property type="entry name" value="Subtilisin-like"/>
    <property type="match status" value="1"/>
</dbReference>
<dbReference type="InterPro" id="IPR000209">
    <property type="entry name" value="Peptidase_S8/S53_dom"/>
</dbReference>
<evidence type="ECO:0000256" key="1">
    <source>
        <dbReference type="ARBA" id="ARBA00011073"/>
    </source>
</evidence>
<gene>
    <name evidence="10" type="ORF">FRACYDRAFT_209345</name>
</gene>
<dbReference type="PROSITE" id="PS00137">
    <property type="entry name" value="SUBTILASE_HIS"/>
    <property type="match status" value="1"/>
</dbReference>
<dbReference type="AlphaFoldDB" id="A0A1E7F8A8"/>
<evidence type="ECO:0000313" key="11">
    <source>
        <dbReference type="Proteomes" id="UP000095751"/>
    </source>
</evidence>
<dbReference type="PRINTS" id="PR00723">
    <property type="entry name" value="SUBTILISIN"/>
</dbReference>
<dbReference type="InParanoid" id="A0A1E7F8A8"/>
<evidence type="ECO:0000256" key="3">
    <source>
        <dbReference type="ARBA" id="ARBA00022723"/>
    </source>
</evidence>
<evidence type="ECO:0000256" key="6">
    <source>
        <dbReference type="ARBA" id="ARBA00023529"/>
    </source>
</evidence>
<feature type="active site" description="Charge relay system" evidence="8">
    <location>
        <position position="215"/>
    </location>
</feature>
<name>A0A1E7F8A8_9STRA</name>
<protein>
    <recommendedName>
        <fullName evidence="7">subtilisin</fullName>
        <ecNumber evidence="7">3.4.21.62</ecNumber>
    </recommendedName>
</protein>
<comment type="similarity">
    <text evidence="1 8">Belongs to the peptidase S8 family.</text>
</comment>
<dbReference type="EC" id="3.4.21.62" evidence="7"/>
<dbReference type="GO" id="GO:0046872">
    <property type="term" value="F:metal ion binding"/>
    <property type="evidence" value="ECO:0007669"/>
    <property type="project" value="UniProtKB-KW"/>
</dbReference>
<evidence type="ECO:0000256" key="2">
    <source>
        <dbReference type="ARBA" id="ARBA00022670"/>
    </source>
</evidence>
<evidence type="ECO:0000313" key="10">
    <source>
        <dbReference type="EMBL" id="OEU14397.1"/>
    </source>
</evidence>
<dbReference type="Gene3D" id="3.40.50.200">
    <property type="entry name" value="Peptidase S8/S53 domain"/>
    <property type="match status" value="1"/>
</dbReference>
<keyword evidence="4 8" id="KW-0378">Hydrolase</keyword>
<dbReference type="InterPro" id="IPR023828">
    <property type="entry name" value="Peptidase_S8_Ser-AS"/>
</dbReference>
<proteinExistence type="inferred from homology"/>
<dbReference type="PANTHER" id="PTHR43806:SF11">
    <property type="entry name" value="CEREVISIN-RELATED"/>
    <property type="match status" value="1"/>
</dbReference>
<dbReference type="EMBL" id="KV784360">
    <property type="protein sequence ID" value="OEU14397.1"/>
    <property type="molecule type" value="Genomic_DNA"/>
</dbReference>
<keyword evidence="5 8" id="KW-0720">Serine protease</keyword>
<keyword evidence="2 8" id="KW-0645">Protease</keyword>
<sequence>MVQGTELWSLDQNNRSIEVCVVDTGYNAGHEDLPTVLAKQVGGTNTGAGVWFNDGHGHGTHCSGIIGAVGNNDIGVVGIREKPTLNVFHAGKGLADDGSGYSSNIMSAVQGCVDDGAEVISLSLGGYKNSSIERAFYDDIYNQGILVVAAAGNSGNSGPLFPGSYPSVISVSAVDQNGIRPDFSQCNNQVEIVAPGVDIMSTFPPNTYATLSGTSMAGPHVAGIAAQLMSFFPECTNYQIRTAMVRSADSNIGEYPGYCNNGYGSGLVQGKAAYDLYHQKDVLVLVVRM</sequence>
<dbReference type="CDD" id="cd07477">
    <property type="entry name" value="Peptidases_S8_Subtilisin_subset"/>
    <property type="match status" value="1"/>
</dbReference>
<feature type="active site" description="Charge relay system" evidence="8">
    <location>
        <position position="58"/>
    </location>
</feature>
<feature type="active site" description="Charge relay system" evidence="8">
    <location>
        <position position="23"/>
    </location>
</feature>
<dbReference type="InterPro" id="IPR015500">
    <property type="entry name" value="Peptidase_S8_subtilisin-rel"/>
</dbReference>